<feature type="signal peptide" evidence="1">
    <location>
        <begin position="1"/>
        <end position="19"/>
    </location>
</feature>
<reference evidence="2 3" key="1">
    <citation type="submission" date="2019-08" db="EMBL/GenBank/DDBJ databases">
        <title>Genomes of Antarctic Bizionia species.</title>
        <authorList>
            <person name="Bowman J.P."/>
        </authorList>
    </citation>
    <scope>NUCLEOTIDE SEQUENCE [LARGE SCALE GENOMIC DNA]</scope>
    <source>
        <strain evidence="2 3">IC164</strain>
    </source>
</reference>
<evidence type="ECO:0000256" key="1">
    <source>
        <dbReference type="SAM" id="SignalP"/>
    </source>
</evidence>
<gene>
    <name evidence="2" type="ORF">ES677_08275</name>
</gene>
<evidence type="ECO:0008006" key="4">
    <source>
        <dbReference type="Google" id="ProtNLM"/>
    </source>
</evidence>
<keyword evidence="1" id="KW-0732">Signal</keyword>
<keyword evidence="3" id="KW-1185">Reference proteome</keyword>
<dbReference type="RefSeq" id="WP_148380994.1">
    <property type="nucleotide sequence ID" value="NZ_VSKN01000009.1"/>
</dbReference>
<proteinExistence type="predicted"/>
<dbReference type="Proteomes" id="UP000323621">
    <property type="component" value="Unassembled WGS sequence"/>
</dbReference>
<evidence type="ECO:0000313" key="3">
    <source>
        <dbReference type="Proteomes" id="UP000323621"/>
    </source>
</evidence>
<dbReference type="EMBL" id="VSKN01000009">
    <property type="protein sequence ID" value="TYC12651.1"/>
    <property type="molecule type" value="Genomic_DNA"/>
</dbReference>
<comment type="caution">
    <text evidence="2">The sequence shown here is derived from an EMBL/GenBank/DDBJ whole genome shotgun (WGS) entry which is preliminary data.</text>
</comment>
<organism evidence="2 3">
    <name type="scientific">Bizionia gelidisalsuginis</name>
    <dbReference type="NCBI Taxonomy" id="291188"/>
    <lineage>
        <taxon>Bacteria</taxon>
        <taxon>Pseudomonadati</taxon>
        <taxon>Bacteroidota</taxon>
        <taxon>Flavobacteriia</taxon>
        <taxon>Flavobacteriales</taxon>
        <taxon>Flavobacteriaceae</taxon>
        <taxon>Bizionia</taxon>
    </lineage>
</organism>
<evidence type="ECO:0000313" key="2">
    <source>
        <dbReference type="EMBL" id="TYC12651.1"/>
    </source>
</evidence>
<protein>
    <recommendedName>
        <fullName evidence="4">Outer membrane protein beta-barrel domain-containing protein</fullName>
    </recommendedName>
</protein>
<feature type="chain" id="PRO_5047468707" description="Outer membrane protein beta-barrel domain-containing protein" evidence="1">
    <location>
        <begin position="20"/>
        <end position="177"/>
    </location>
</feature>
<sequence length="177" mass="19921">MKTLKLFLLLAFIYTNANAQLDKGNWLVGGSGSYTSQTTTFDSGSKEKQDLISIKPNIGYFLKDKFVIGASFRYEKSNSFDIYGGGLFSRYYFLEADKAFNLFAQIHYDYMNAVSPVDRGDYSTASNYYGISIGQVVFFNSVVGLEFALEYERGNSVFAKINNINAVIGFQIHLEKK</sequence>
<accession>A0ABY3MAE8</accession>
<name>A0ABY3MAE8_9FLAO</name>